<dbReference type="PROSITE" id="PS50837">
    <property type="entry name" value="NACHT"/>
    <property type="match status" value="1"/>
</dbReference>
<evidence type="ECO:0000313" key="26">
    <source>
        <dbReference type="RefSeq" id="XP_040604985.1"/>
    </source>
</evidence>
<comment type="function">
    <text evidence="20">Constitutes the precursor of the Nlrp1a inflammasome, which mediates autoproteolytic processing within the FIIND domain to generate the N-terminal and C-terminal parts, which are associated non-covalently in absence of pathogens and other damage-associated signals.</text>
</comment>
<keyword evidence="5" id="KW-0399">Innate immunity</keyword>
<dbReference type="InterPro" id="IPR001611">
    <property type="entry name" value="Leu-rich_rpt"/>
</dbReference>
<accession>A0ABM2XQJ2</accession>
<dbReference type="InterPro" id="IPR007111">
    <property type="entry name" value="NACHT_NTPase"/>
</dbReference>
<proteinExistence type="inferred from homology"/>
<evidence type="ECO:0000256" key="20">
    <source>
        <dbReference type="ARBA" id="ARBA00029394"/>
    </source>
</evidence>
<evidence type="ECO:0000256" key="3">
    <source>
        <dbReference type="ARBA" id="ARBA00008665"/>
    </source>
</evidence>
<feature type="region of interest" description="Disordered" evidence="21">
    <location>
        <begin position="25"/>
        <end position="78"/>
    </location>
</feature>
<dbReference type="Pfam" id="PF17779">
    <property type="entry name" value="WHD_NOD2"/>
    <property type="match status" value="1"/>
</dbReference>
<dbReference type="InterPro" id="IPR025307">
    <property type="entry name" value="FIIND_dom"/>
</dbReference>
<dbReference type="SUPFAM" id="SSF47986">
    <property type="entry name" value="DEATH domain"/>
    <property type="match status" value="1"/>
</dbReference>
<dbReference type="InterPro" id="IPR027417">
    <property type="entry name" value="P-loop_NTPase"/>
</dbReference>
<keyword evidence="25" id="KW-1185">Reference proteome</keyword>
<dbReference type="GeneID" id="101837048"/>
<reference evidence="26" key="1">
    <citation type="submission" date="2025-08" db="UniProtKB">
        <authorList>
            <consortium name="RefSeq"/>
        </authorList>
    </citation>
    <scope>IDENTIFICATION</scope>
    <source>
        <tissue evidence="26">Liver</tissue>
    </source>
</reference>
<dbReference type="InterPro" id="IPR011029">
    <property type="entry name" value="DEATH-like_dom_sf"/>
</dbReference>
<dbReference type="InterPro" id="IPR033516">
    <property type="entry name" value="CARD8/ASC/NALP1_CARD"/>
</dbReference>
<evidence type="ECO:0000313" key="25">
    <source>
        <dbReference type="Proteomes" id="UP000886700"/>
    </source>
</evidence>
<evidence type="ECO:0000256" key="17">
    <source>
        <dbReference type="ARBA" id="ARBA00023242"/>
    </source>
</evidence>
<evidence type="ECO:0000256" key="7">
    <source>
        <dbReference type="ARBA" id="ARBA00022614"/>
    </source>
</evidence>
<evidence type="ECO:0000259" key="23">
    <source>
        <dbReference type="PROSITE" id="PS50837"/>
    </source>
</evidence>
<feature type="compositionally biased region" description="Basic and acidic residues" evidence="21">
    <location>
        <begin position="53"/>
        <end position="66"/>
    </location>
</feature>
<evidence type="ECO:0000256" key="19">
    <source>
        <dbReference type="ARBA" id="ARBA00024369"/>
    </source>
</evidence>
<dbReference type="Gene3D" id="3.40.50.300">
    <property type="entry name" value="P-loop containing nucleotide triphosphate hydrolases"/>
    <property type="match status" value="1"/>
</dbReference>
<dbReference type="InterPro" id="IPR032675">
    <property type="entry name" value="LRR_dom_sf"/>
</dbReference>
<keyword evidence="11" id="KW-0378">Hydrolase</keyword>
<keyword evidence="9" id="KW-0677">Repeat</keyword>
<keyword evidence="13" id="KW-0832">Ubl conjugation</keyword>
<evidence type="ECO:0000256" key="1">
    <source>
        <dbReference type="ARBA" id="ARBA00004110"/>
    </source>
</evidence>
<feature type="domain" description="NACHT" evidence="23">
    <location>
        <begin position="399"/>
        <end position="708"/>
    </location>
</feature>
<keyword evidence="12" id="KW-0067">ATP-binding</keyword>
<evidence type="ECO:0000256" key="10">
    <source>
        <dbReference type="ARBA" id="ARBA00022741"/>
    </source>
</evidence>
<dbReference type="PANTHER" id="PTHR46985:SF3">
    <property type="entry name" value="NACHT, LRR AND PYD DOMAINS-CONTAINING PROTEIN 1"/>
    <property type="match status" value="1"/>
</dbReference>
<dbReference type="SMART" id="SM00368">
    <property type="entry name" value="LRR_RI"/>
    <property type="match status" value="3"/>
</dbReference>
<evidence type="ECO:0000256" key="4">
    <source>
        <dbReference type="ARBA" id="ARBA00022490"/>
    </source>
</evidence>
<dbReference type="Pfam" id="PF13516">
    <property type="entry name" value="LRR_6"/>
    <property type="match status" value="2"/>
</dbReference>
<dbReference type="Pfam" id="PF17776">
    <property type="entry name" value="NLRC4_HD2"/>
    <property type="match status" value="1"/>
</dbReference>
<feature type="compositionally biased region" description="Polar residues" evidence="21">
    <location>
        <begin position="38"/>
        <end position="49"/>
    </location>
</feature>
<evidence type="ECO:0000256" key="6">
    <source>
        <dbReference type="ARBA" id="ARBA00022590"/>
    </source>
</evidence>
<evidence type="ECO:0000256" key="14">
    <source>
        <dbReference type="ARBA" id="ARBA00022859"/>
    </source>
</evidence>
<evidence type="ECO:0000256" key="5">
    <source>
        <dbReference type="ARBA" id="ARBA00022588"/>
    </source>
</evidence>
<dbReference type="Gene3D" id="1.10.533.10">
    <property type="entry name" value="Death Domain, Fas"/>
    <property type="match status" value="1"/>
</dbReference>
<dbReference type="Pfam" id="PF05729">
    <property type="entry name" value="NACHT"/>
    <property type="match status" value="1"/>
</dbReference>
<dbReference type="InterPro" id="IPR041267">
    <property type="entry name" value="NLRP_HD2"/>
</dbReference>
<dbReference type="CDD" id="cd08330">
    <property type="entry name" value="CARD_ASC_NALP1"/>
    <property type="match status" value="1"/>
</dbReference>
<feature type="domain" description="CARD" evidence="22">
    <location>
        <begin position="1345"/>
        <end position="1434"/>
    </location>
</feature>
<evidence type="ECO:0000256" key="16">
    <source>
        <dbReference type="ARBA" id="ARBA00023233"/>
    </source>
</evidence>
<keyword evidence="10" id="KW-0547">Nucleotide-binding</keyword>
<dbReference type="Proteomes" id="UP000886700">
    <property type="component" value="Unplaced"/>
</dbReference>
<evidence type="ECO:0000256" key="12">
    <source>
        <dbReference type="ARBA" id="ARBA00022840"/>
    </source>
</evidence>
<evidence type="ECO:0000256" key="11">
    <source>
        <dbReference type="ARBA" id="ARBA00022801"/>
    </source>
</evidence>
<comment type="subunit">
    <text evidence="19">Interacts with the C-terminal part of Nlrp1a (NACHT, LRR and PYD domains-containing protein 1a, C-terminus) in absence of pathogens and other damage-associated signals.</text>
</comment>
<keyword evidence="7" id="KW-0433">Leucine-rich repeat</keyword>
<keyword evidence="4" id="KW-0963">Cytoplasm</keyword>
<keyword evidence="14" id="KW-0391">Immunity</keyword>
<dbReference type="PROSITE" id="PS51830">
    <property type="entry name" value="FIIND"/>
    <property type="match status" value="1"/>
</dbReference>
<keyword evidence="16" id="KW-1271">Inflammasome</keyword>
<dbReference type="InterPro" id="IPR041075">
    <property type="entry name" value="NOD1/2_WH"/>
</dbReference>
<dbReference type="RefSeq" id="XP_040604985.1">
    <property type="nucleotide sequence ID" value="XM_040749051.1"/>
</dbReference>
<dbReference type="PROSITE" id="PS50209">
    <property type="entry name" value="CARD"/>
    <property type="match status" value="1"/>
</dbReference>
<feature type="domain" description="FIIND" evidence="24">
    <location>
        <begin position="1058"/>
        <end position="1341"/>
    </location>
</feature>
<keyword evidence="17" id="KW-0539">Nucleus</keyword>
<organism evidence="25 26">
    <name type="scientific">Mesocricetus auratus</name>
    <name type="common">Golden hamster</name>
    <dbReference type="NCBI Taxonomy" id="10036"/>
    <lineage>
        <taxon>Eukaryota</taxon>
        <taxon>Metazoa</taxon>
        <taxon>Chordata</taxon>
        <taxon>Craniata</taxon>
        <taxon>Vertebrata</taxon>
        <taxon>Euteleostomi</taxon>
        <taxon>Mammalia</taxon>
        <taxon>Eutheria</taxon>
        <taxon>Euarchontoglires</taxon>
        <taxon>Glires</taxon>
        <taxon>Rodentia</taxon>
        <taxon>Myomorpha</taxon>
        <taxon>Muroidea</taxon>
        <taxon>Cricetidae</taxon>
        <taxon>Cricetinae</taxon>
        <taxon>Mesocricetus</taxon>
    </lineage>
</organism>
<evidence type="ECO:0000256" key="8">
    <source>
        <dbReference type="ARBA" id="ARBA00022670"/>
    </source>
</evidence>
<sequence length="1441" mass="164475">MSVSPVEEEEMAIRDKDALASCLEQQQKGEVRQDQCELHSQASSESSVTMEEAQPKKVDGTKEAQHKGQQVLDPTHDKRKQMDLELQEIKSEAEKDLMLSSTITPYVDDSTFETSLHLLYTSIRKVECLLISGSRFTTYIGVTAFQSSIKLLISSLRNLRHILMSDSGTTCYMDLTLITSALQLLRSELKKLRRTLRSDLTIMLDVDPTTLHKSLQLLDSSLEKLNEILLSGGTMTPFVYRSTLQLSLQLLSSSLETLRQTLMPGLGSSFPNSTSPPDVDSPIFQVSSHVLSPSHTLPITIPTVGEKRLIDWEPEDSGFGTKEICHSEGTENFYHTKTWKMEDFLKNFTQLLLLPKHCPRGWETLNRKSLHETKGEDRGYLIEIQDLFNPSPDTQEEPQLVILQGAAGIGKSTLARQVRRAWGEGQLYRDRFQHVFYFSCRELAQCKQLSLAELIAKDQTVPAAPIKKILSHPEKLLFILDGIDEPAWILEEKNPELCLHWSQKQPVHTLLSSLLGKTVLSGSFLLLTARTTDLKKFIPSFRQPCLIEVLGFSKSGRKKYIYKYFAKKREATKVFKLVETNPVLSALCVVPWVSWLVCTCLKQQMEQGGDLSLTSQTTTTLCLKYLSQTLPGHVLETHLRELCSLAAEGICRRKTLFSERDLQMQRLGKNVITTFLKTGILQKQPSSPCYSFAHLCLQEFFAAMSCILERMDIYRVVETLKEVYGRYGLFEAPTMRFLFGLLSQKGMRKMMKISSYRLPWKTRLYLQRYILDETLHHQLYSLGLLHCLYEMQDEDVLKEVIHNYQKTSVHNPVDMARLVFQTGVKYMVVQTDMDLMVVTFCIKFFHHVKRLQMNAGGQQRKISKAPRIVLSRWTPITNASWQVLFYMLEFTGNLKELDLSGNPLSYTALRSLCRTLRCPTCHLKTLWLVNCGLTSRHCEDLASVLQSSSSLTELDLQLNDLGDHGVRLLCEGLRNPACNLRILLLDQAPLSEQVMMKLRALEAENPQLLISSTWNPRVMDPTTKVDKEEMGDYLTSLKQQRLQLGHKHTEPLGTDDDFWGPTGPVATEVVDRKRNLYRVQFPVPGSYHCPNMGLCFVVTRAVSIDIGFCTWTQHLEKTPLKYSHIVAGPLFDIKAEQGAVAAVYLPHFLALPEEHMDIFLFRVAHFQEHGIVLEIPARVEQHYAVLKNPSFSPVGILVRMIPAFGHFIPITSITLIYYHLNLKEVTLHLYLIPNDCTIRKAIDEEEMKFQFLRINKPPPVDSLYIGSRYIVSASKKLEIIPKELELCYRGPRECQLFSEIHVDHMGSGIKLQIRDKKNKNLIWEALLKPGDLRPAPAMIAAALKDADARIHFVDHHREQLVKRVTSVDPLLDKLHSLVLSEEEYEAVRAEATNQDRMRKLFSLSRSWSWDNKDQVYRALKETHPYLIMDLYEKSGSVSVRS</sequence>
<dbReference type="Gene3D" id="3.80.10.10">
    <property type="entry name" value="Ribonuclease Inhibitor"/>
    <property type="match status" value="1"/>
</dbReference>
<dbReference type="SUPFAM" id="SSF52047">
    <property type="entry name" value="RNI-like"/>
    <property type="match status" value="1"/>
</dbReference>
<dbReference type="InterPro" id="IPR001315">
    <property type="entry name" value="CARD"/>
</dbReference>
<dbReference type="Pfam" id="PF00619">
    <property type="entry name" value="CARD"/>
    <property type="match status" value="1"/>
</dbReference>
<evidence type="ECO:0000256" key="21">
    <source>
        <dbReference type="SAM" id="MobiDB-lite"/>
    </source>
</evidence>
<keyword evidence="6" id="KW-1210">Necrosis</keyword>
<evidence type="ECO:0000256" key="18">
    <source>
        <dbReference type="ARBA" id="ARBA00024315"/>
    </source>
</evidence>
<comment type="subcellular location">
    <subcellularLocation>
        <location evidence="1">Inflammasome</location>
    </subcellularLocation>
    <subcellularLocation>
        <location evidence="2">Nucleus</location>
    </subcellularLocation>
</comment>
<dbReference type="InterPro" id="IPR051249">
    <property type="entry name" value="NLRP_Inflammasome"/>
</dbReference>
<gene>
    <name evidence="26" type="primary">LOC101837048</name>
</gene>
<dbReference type="Pfam" id="PF13553">
    <property type="entry name" value="FIIND"/>
    <property type="match status" value="1"/>
</dbReference>
<name>A0ABM2XQJ2_MESAU</name>
<evidence type="ECO:0000259" key="24">
    <source>
        <dbReference type="PROSITE" id="PS51830"/>
    </source>
</evidence>
<evidence type="ECO:0000256" key="9">
    <source>
        <dbReference type="ARBA" id="ARBA00022737"/>
    </source>
</evidence>
<evidence type="ECO:0000256" key="13">
    <source>
        <dbReference type="ARBA" id="ARBA00022843"/>
    </source>
</evidence>
<evidence type="ECO:0000256" key="15">
    <source>
        <dbReference type="ARBA" id="ARBA00023198"/>
    </source>
</evidence>
<keyword evidence="8" id="KW-0645">Protease</keyword>
<evidence type="ECO:0000259" key="22">
    <source>
        <dbReference type="PROSITE" id="PS50209"/>
    </source>
</evidence>
<keyword evidence="15" id="KW-0395">Inflammatory response</keyword>
<evidence type="ECO:0000256" key="2">
    <source>
        <dbReference type="ARBA" id="ARBA00004123"/>
    </source>
</evidence>
<comment type="function">
    <text evidence="18">Constitutes the active part of the Nlrp1a inflammasome. In absence of pathogens and other damage-associated signals, interacts with the N-terminal part of Nlrp1a (NACHT, LRR and PYD domains-containing protein 1a, N-terminus), preventing activation of the Nlrp1a inflammasome. In response to pathogen-associated signals, the N-terminal part of Nlrp1a is degraded by the proteasome, releasing this form, which polymerizes to form the Nlrp1a inflammasome complex: the Nlrp1a inflammasome complex then directly recruits pro-caspase-1 (proCASP1) and promotes caspase-1 (CASP1) activation, leading to gasdermin-D (GSDMD) cleavage and subsequent pyroptosis.</text>
</comment>
<dbReference type="SUPFAM" id="SSF52540">
    <property type="entry name" value="P-loop containing nucleoside triphosphate hydrolases"/>
    <property type="match status" value="1"/>
</dbReference>
<protein>
    <submittedName>
        <fullName evidence="26">NACHT, LRR and PYD domains-containing protein 1a isoform X1</fullName>
    </submittedName>
</protein>
<dbReference type="Pfam" id="PF23679">
    <property type="entry name" value="UPA-FIIND"/>
    <property type="match status" value="1"/>
</dbReference>
<dbReference type="PANTHER" id="PTHR46985">
    <property type="entry name" value="NACHT, LRR AND PYD DOMAINS-CONTAINING PROTEIN 1"/>
    <property type="match status" value="1"/>
</dbReference>
<feature type="compositionally biased region" description="Basic and acidic residues" evidence="21">
    <location>
        <begin position="27"/>
        <end position="37"/>
    </location>
</feature>
<comment type="similarity">
    <text evidence="3">Belongs to the NLRP family.</text>
</comment>